<dbReference type="Pfam" id="PF13456">
    <property type="entry name" value="RVT_3"/>
    <property type="match status" value="1"/>
</dbReference>
<dbReference type="CDD" id="cd09274">
    <property type="entry name" value="RNase_HI_RT_Ty3"/>
    <property type="match status" value="1"/>
</dbReference>
<gene>
    <name evidence="3" type="ordered locus">LOC_Os03g36220</name>
</gene>
<dbReference type="GO" id="GO:0015074">
    <property type="term" value="P:DNA integration"/>
    <property type="evidence" value="ECO:0007669"/>
    <property type="project" value="InterPro"/>
</dbReference>
<dbReference type="Gene3D" id="3.30.420.10">
    <property type="entry name" value="Ribonuclease H-like superfamily/Ribonuclease H"/>
    <property type="match status" value="2"/>
</dbReference>
<dbReference type="InterPro" id="IPR043502">
    <property type="entry name" value="DNA/RNA_pol_sf"/>
</dbReference>
<dbReference type="PANTHER" id="PTHR48475:SF1">
    <property type="entry name" value="RNASE H TYPE-1 DOMAIN-CONTAINING PROTEIN"/>
    <property type="match status" value="1"/>
</dbReference>
<dbReference type="InterPro" id="IPR036397">
    <property type="entry name" value="RNaseH_sf"/>
</dbReference>
<sequence>MTVLLLYNKETSVAVIFCLPVIPALFPGTDGSGTQQRIVGNLSPYTTQESHHADAKYYFPVDDSDQTLGRTTPAADLLIAPGRTPTPEIRRLITAGPLAGATGSSTRNRRNNARHHSFMSAQYENKPYTGAGMSGVVVPVEKDTALTSPTFTPLLLKAGTSSRTPTTQTSVARVPVDLQAPSSKEILLTRNVAMVQGRKLLDISNDAPTVITIRARNNSRRSGYHYEGRCQINSFIGKGWDQRSTKQANAAATGYIYASMITEQEGELEDPFMLDELKEEKQPTIDDLVEINLGTMDDPRPTFVSAALSAEEQESYRSFLMEYRDCFAWTYKEMPGLDPRVATHKLAIDPQFRPVKQPPRRLRPEFQDQVIAEVDRLITAGFIKEVQYPRWLANIVPVEKKNGQDDFPIPITEMVVDSTTGYGALSFMDGSSGYNQIKMDPRDAIDTAFRTPKGNFYYTTKERKRHQEDLRVVFERLRKHQHKMNPLKCAFAVQSGIFLGFVVRYRGIEIEPKKIKAIVNMPPPKNLKDLKTLQGKLAYIRRFISNISGRIQPFAKLMKKGAPFEWDAECQSGFDSIKRYLLNLPILAAPVKGRPLILYIATQPVSVGALLAQHNDEGKEVACYYLSRTMVGAERNYSPIEKLCLALIFALKKLRHYMLTHQIQLIATVDPIRYVLSQPLLAGRLGKWALLMMEFDITYVPQKAVKGQALAEFLAAHPVPDDSPLITELPDEDVFTIETEPSWELCFDGASRTENDRDGTPRKRAGAGLVFKTPQGGVIYHSFSLLKEECSNNEAEYEALIFGLLLALSMEVRSIRVYGDSQLIVQQINDIYEVLKQELVPYYSAARRLMEMFGHIEVMHVPRSRNAPADALAKLAAALVLPQGGPTQVNVEERWLLPAVLELLPNEYEVDTVMAAAAKEDDWRVPFLNYFRHGSLPDNSVERRQLQRRLPSYVYKSGVSYRRSYGQEVLLRCVDRLEADKALQEVHHGVCGGHQSGPKMYHSIRLAGYYWPEIMADCLKVAKSCHGCQIHGDFKHLPPVPLHPTVPAWPFEAWGIDVIGPIDPPSSRGHRFIFAITDYFSKWAEAVSLREVKTDNVISFLERHIIYRFGVPHRISSDNGKAFKSHKMQRFIAKYKIRWNYSTGYYPQANGMIEAFNKTLGKILKKVVNRHRRDWHDHLFEALWAYRVTVRTPTQCTPYSLVYGSEAVLPLEVEVPSLRVAIHEEITQDEQVRLRFQELDTLEEGRLQAVQNLELYRQNMVRAYNKLVK</sequence>
<dbReference type="InterPro" id="IPR041577">
    <property type="entry name" value="RT_RNaseH_2"/>
</dbReference>
<dbReference type="PROSITE" id="PS50879">
    <property type="entry name" value="RNASE_H_1"/>
    <property type="match status" value="1"/>
</dbReference>
<dbReference type="InterPro" id="IPR001584">
    <property type="entry name" value="Integrase_cat-core"/>
</dbReference>
<accession>Q10I89</accession>
<dbReference type="GO" id="GO:0004523">
    <property type="term" value="F:RNA-DNA hybrid ribonuclease activity"/>
    <property type="evidence" value="ECO:0007669"/>
    <property type="project" value="InterPro"/>
</dbReference>
<dbReference type="EMBL" id="DP000009">
    <property type="protein sequence ID" value="ABF97101.1"/>
    <property type="molecule type" value="Genomic_DNA"/>
</dbReference>
<dbReference type="Gene3D" id="1.10.340.70">
    <property type="match status" value="1"/>
</dbReference>
<feature type="domain" description="RNase H type-1" evidence="1">
    <location>
        <begin position="739"/>
        <end position="878"/>
    </location>
</feature>
<evidence type="ECO:0000259" key="1">
    <source>
        <dbReference type="PROSITE" id="PS50879"/>
    </source>
</evidence>
<dbReference type="SUPFAM" id="SSF56672">
    <property type="entry name" value="DNA/RNA polymerases"/>
    <property type="match status" value="1"/>
</dbReference>
<dbReference type="InterPro" id="IPR012337">
    <property type="entry name" value="RNaseH-like_sf"/>
</dbReference>
<dbReference type="Gene3D" id="3.30.70.270">
    <property type="match status" value="2"/>
</dbReference>
<dbReference type="PANTHER" id="PTHR48475">
    <property type="entry name" value="RIBONUCLEASE H"/>
    <property type="match status" value="1"/>
</dbReference>
<protein>
    <submittedName>
        <fullName evidence="3">Retrotransposon protein, putative, unclassified</fullName>
    </submittedName>
</protein>
<evidence type="ECO:0000259" key="2">
    <source>
        <dbReference type="PROSITE" id="PS50994"/>
    </source>
</evidence>
<dbReference type="GO" id="GO:0003676">
    <property type="term" value="F:nucleic acid binding"/>
    <property type="evidence" value="ECO:0007669"/>
    <property type="project" value="InterPro"/>
</dbReference>
<dbReference type="SUPFAM" id="SSF53098">
    <property type="entry name" value="Ribonuclease H-like"/>
    <property type="match status" value="2"/>
</dbReference>
<dbReference type="AlphaFoldDB" id="Q10I89"/>
<dbReference type="Pfam" id="PF17921">
    <property type="entry name" value="Integrase_H2C2"/>
    <property type="match status" value="1"/>
</dbReference>
<dbReference type="InterPro" id="IPR041588">
    <property type="entry name" value="Integrase_H2C2"/>
</dbReference>
<name>Q10I89_ORYSJ</name>
<reference evidence="3" key="2">
    <citation type="submission" date="2006-06" db="EMBL/GenBank/DDBJ databases">
        <authorList>
            <person name="Buell R."/>
            <person name="Wing R.A."/>
            <person name="McCombie W.A."/>
            <person name="Ouyang S."/>
        </authorList>
    </citation>
    <scope>NUCLEOTIDE SEQUENCE</scope>
</reference>
<dbReference type="Pfam" id="PF00665">
    <property type="entry name" value="rve"/>
    <property type="match status" value="1"/>
</dbReference>
<dbReference type="CDD" id="cd01647">
    <property type="entry name" value="RT_LTR"/>
    <property type="match status" value="1"/>
</dbReference>
<dbReference type="Gene3D" id="3.10.10.10">
    <property type="entry name" value="HIV Type 1 Reverse Transcriptase, subunit A, domain 1"/>
    <property type="match status" value="1"/>
</dbReference>
<organism evidence="3">
    <name type="scientific">Oryza sativa subsp. japonica</name>
    <name type="common">Rice</name>
    <dbReference type="NCBI Taxonomy" id="39947"/>
    <lineage>
        <taxon>Eukaryota</taxon>
        <taxon>Viridiplantae</taxon>
        <taxon>Streptophyta</taxon>
        <taxon>Embryophyta</taxon>
        <taxon>Tracheophyta</taxon>
        <taxon>Spermatophyta</taxon>
        <taxon>Magnoliopsida</taxon>
        <taxon>Liliopsida</taxon>
        <taxon>Poales</taxon>
        <taxon>Poaceae</taxon>
        <taxon>BOP clade</taxon>
        <taxon>Oryzoideae</taxon>
        <taxon>Oryzeae</taxon>
        <taxon>Oryzinae</taxon>
        <taxon>Oryza</taxon>
        <taxon>Oryza sativa</taxon>
    </lineage>
</organism>
<proteinExistence type="predicted"/>
<dbReference type="InterPro" id="IPR043128">
    <property type="entry name" value="Rev_trsase/Diguanyl_cyclase"/>
</dbReference>
<dbReference type="CDD" id="cd09279">
    <property type="entry name" value="RNase_HI_like"/>
    <property type="match status" value="1"/>
</dbReference>
<dbReference type="PROSITE" id="PS50994">
    <property type="entry name" value="INTEGRASE"/>
    <property type="match status" value="1"/>
</dbReference>
<dbReference type="InterPro" id="IPR002156">
    <property type="entry name" value="RNaseH_domain"/>
</dbReference>
<dbReference type="Pfam" id="PF17919">
    <property type="entry name" value="RT_RNaseH_2"/>
    <property type="match status" value="1"/>
</dbReference>
<feature type="domain" description="Integrase catalytic" evidence="2">
    <location>
        <begin position="1046"/>
        <end position="1206"/>
    </location>
</feature>
<reference evidence="3" key="1">
    <citation type="journal article" date="2005" name="Genome Res.">
        <title>Sequence, annotation, and analysis of synteny between rice chromosome 3 and diverged grass species.</title>
        <authorList>
            <consortium name="Rice Chromosome 3 Sequencing Consortium"/>
            <person name="Buell C.R."/>
            <person name="Yuan Q."/>
            <person name="Ouyang S."/>
            <person name="Liu J."/>
            <person name="Zhu W."/>
            <person name="Wang A."/>
            <person name="Maiti R."/>
            <person name="Haas B."/>
            <person name="Wortman J."/>
            <person name="Pertea M."/>
            <person name="Jones K.M."/>
            <person name="Kim M."/>
            <person name="Overton L."/>
            <person name="Tsitrin T."/>
            <person name="Fadrosh D."/>
            <person name="Bera J."/>
            <person name="Weaver B."/>
            <person name="Jin S."/>
            <person name="Johri S."/>
            <person name="Reardon M."/>
            <person name="Webb K."/>
            <person name="Hill J."/>
            <person name="Moffat K."/>
            <person name="Tallon L."/>
            <person name="Van Aken S."/>
            <person name="Lewis M."/>
            <person name="Utterback T."/>
            <person name="Feldblyum T."/>
            <person name="Zismann V."/>
            <person name="Iobst S."/>
            <person name="Hsiao J."/>
            <person name="de Vazeille A.R."/>
            <person name="Salzberg S.L."/>
            <person name="White O."/>
            <person name="Fraser C."/>
            <person name="Yu Y."/>
            <person name="Kim H."/>
            <person name="Rambo T."/>
            <person name="Currie J."/>
            <person name="Collura K."/>
            <person name="Kernodle-Thompson S."/>
            <person name="Wei F."/>
            <person name="Kudrna K."/>
            <person name="Ammiraju J.S."/>
            <person name="Luo M."/>
            <person name="Goicoechea J.L."/>
            <person name="Wing R.A."/>
            <person name="Henry D."/>
            <person name="Oates R."/>
            <person name="Palmer M."/>
            <person name="Pries G."/>
            <person name="Saski C."/>
            <person name="Simmons J."/>
            <person name="Soderlund C."/>
            <person name="Nelson W."/>
            <person name="de la Bastide M."/>
            <person name="Spiegel L."/>
            <person name="Nascimento L."/>
            <person name="Huang E."/>
            <person name="Preston R."/>
            <person name="Zutavern T."/>
            <person name="Palmer L."/>
            <person name="O'Shaughnessy A."/>
            <person name="Dike S."/>
            <person name="McCombie W.R."/>
            <person name="Minx P."/>
            <person name="Cordum H."/>
            <person name="Wilson R."/>
            <person name="Jin W."/>
            <person name="Lee H.R."/>
            <person name="Jiang J."/>
            <person name="Jackson S."/>
        </authorList>
    </citation>
    <scope>NUCLEOTIDE SEQUENCE [LARGE SCALE GENOMIC DNA]</scope>
</reference>
<evidence type="ECO:0000313" key="3">
    <source>
        <dbReference type="EMBL" id="ABF97101.1"/>
    </source>
</evidence>